<keyword evidence="5" id="KW-0175">Coiled coil</keyword>
<protein>
    <submittedName>
        <fullName evidence="7">Transcription factor bHLH92-like</fullName>
    </submittedName>
</protein>
<evidence type="ECO:0000256" key="3">
    <source>
        <dbReference type="ARBA" id="ARBA00023163"/>
    </source>
</evidence>
<evidence type="ECO:0000256" key="1">
    <source>
        <dbReference type="ARBA" id="ARBA00004123"/>
    </source>
</evidence>
<dbReference type="InterPro" id="IPR044658">
    <property type="entry name" value="bHLH92/bHLH041-like"/>
</dbReference>
<dbReference type="GO" id="GO:0046983">
    <property type="term" value="F:protein dimerization activity"/>
    <property type="evidence" value="ECO:0007669"/>
    <property type="project" value="InterPro"/>
</dbReference>
<organism evidence="7 8">
    <name type="scientific">Gossypium australe</name>
    <dbReference type="NCBI Taxonomy" id="47621"/>
    <lineage>
        <taxon>Eukaryota</taxon>
        <taxon>Viridiplantae</taxon>
        <taxon>Streptophyta</taxon>
        <taxon>Embryophyta</taxon>
        <taxon>Tracheophyta</taxon>
        <taxon>Spermatophyta</taxon>
        <taxon>Magnoliopsida</taxon>
        <taxon>eudicotyledons</taxon>
        <taxon>Gunneridae</taxon>
        <taxon>Pentapetalae</taxon>
        <taxon>rosids</taxon>
        <taxon>malvids</taxon>
        <taxon>Malvales</taxon>
        <taxon>Malvaceae</taxon>
        <taxon>Malvoideae</taxon>
        <taxon>Gossypium</taxon>
    </lineage>
</organism>
<dbReference type="Pfam" id="PF00010">
    <property type="entry name" value="HLH"/>
    <property type="match status" value="1"/>
</dbReference>
<evidence type="ECO:0000256" key="5">
    <source>
        <dbReference type="SAM" id="Coils"/>
    </source>
</evidence>
<dbReference type="Proteomes" id="UP000325315">
    <property type="component" value="Unassembled WGS sequence"/>
</dbReference>
<dbReference type="Gene3D" id="4.10.280.10">
    <property type="entry name" value="Helix-loop-helix DNA-binding domain"/>
    <property type="match status" value="1"/>
</dbReference>
<gene>
    <name evidence="7" type="ORF">EPI10_007404</name>
</gene>
<dbReference type="InterPro" id="IPR011598">
    <property type="entry name" value="bHLH_dom"/>
</dbReference>
<dbReference type="InterPro" id="IPR036638">
    <property type="entry name" value="HLH_DNA-bd_sf"/>
</dbReference>
<dbReference type="PROSITE" id="PS50888">
    <property type="entry name" value="BHLH"/>
    <property type="match status" value="1"/>
</dbReference>
<dbReference type="SUPFAM" id="SSF47459">
    <property type="entry name" value="HLH, helix-loop-helix DNA-binding domain"/>
    <property type="match status" value="1"/>
</dbReference>
<evidence type="ECO:0000256" key="2">
    <source>
        <dbReference type="ARBA" id="ARBA00023015"/>
    </source>
</evidence>
<feature type="domain" description="BHLH" evidence="6">
    <location>
        <begin position="98"/>
        <end position="147"/>
    </location>
</feature>
<sequence length="250" mass="29384">MFPHNQKQERKKENENPTMDELIKQLLGEHGTIWYETTPVLQPVRPSAFQPYPKTPRTEPWLEAAGCRVRSGNINKRLIEFLRKTNWVSVISKDEQKQRCLKHMMNERKRREKQKKCYFALYSMLPLGTKNDKNSIVQTATMRVRELEMEREELQRRNNGLLVNMGGNANNEGAKIRARIYDPSYGIDYMLEVLKCLKTLDSKPGMIRTTVYNQELVLDLATKMKAADVENAINRTLQEVERKLEERRTR</sequence>
<dbReference type="PANTHER" id="PTHR46665:SF6">
    <property type="entry name" value="TRANSCRIPTION FACTOR BHLH92"/>
    <property type="match status" value="1"/>
</dbReference>
<dbReference type="SMART" id="SM00353">
    <property type="entry name" value="HLH"/>
    <property type="match status" value="1"/>
</dbReference>
<reference evidence="8" key="1">
    <citation type="journal article" date="2019" name="Plant Biotechnol. J.">
        <title>Genome sequencing of the Australian wild diploid species Gossypium australe highlights disease resistance and delayed gland morphogenesis.</title>
        <authorList>
            <person name="Cai Y."/>
            <person name="Cai X."/>
            <person name="Wang Q."/>
            <person name="Wang P."/>
            <person name="Zhang Y."/>
            <person name="Cai C."/>
            <person name="Xu Y."/>
            <person name="Wang K."/>
            <person name="Zhou Z."/>
            <person name="Wang C."/>
            <person name="Geng S."/>
            <person name="Li B."/>
            <person name="Dong Q."/>
            <person name="Hou Y."/>
            <person name="Wang H."/>
            <person name="Ai P."/>
            <person name="Liu Z."/>
            <person name="Yi F."/>
            <person name="Sun M."/>
            <person name="An G."/>
            <person name="Cheng J."/>
            <person name="Zhang Y."/>
            <person name="Shi Q."/>
            <person name="Xie Y."/>
            <person name="Shi X."/>
            <person name="Chang Y."/>
            <person name="Huang F."/>
            <person name="Chen Y."/>
            <person name="Hong S."/>
            <person name="Mi L."/>
            <person name="Sun Q."/>
            <person name="Zhang L."/>
            <person name="Zhou B."/>
            <person name="Peng R."/>
            <person name="Zhang X."/>
            <person name="Liu F."/>
        </authorList>
    </citation>
    <scope>NUCLEOTIDE SEQUENCE [LARGE SCALE GENOMIC DNA]</scope>
    <source>
        <strain evidence="8">cv. PA1801</strain>
    </source>
</reference>
<evidence type="ECO:0000313" key="8">
    <source>
        <dbReference type="Proteomes" id="UP000325315"/>
    </source>
</evidence>
<feature type="coiled-coil region" evidence="5">
    <location>
        <begin position="137"/>
        <end position="164"/>
    </location>
</feature>
<dbReference type="GO" id="GO:0005634">
    <property type="term" value="C:nucleus"/>
    <property type="evidence" value="ECO:0007669"/>
    <property type="project" value="UniProtKB-SubCell"/>
</dbReference>
<comment type="subcellular location">
    <subcellularLocation>
        <location evidence="1">Nucleus</location>
    </subcellularLocation>
</comment>
<accession>A0A5B6WWZ4</accession>
<dbReference type="EMBL" id="SMMG02000002">
    <property type="protein sequence ID" value="KAA3485422.1"/>
    <property type="molecule type" value="Genomic_DNA"/>
</dbReference>
<dbReference type="OrthoDB" id="1885111at2759"/>
<keyword evidence="3" id="KW-0804">Transcription</keyword>
<evidence type="ECO:0000256" key="4">
    <source>
        <dbReference type="ARBA" id="ARBA00023242"/>
    </source>
</evidence>
<keyword evidence="8" id="KW-1185">Reference proteome</keyword>
<keyword evidence="2" id="KW-0805">Transcription regulation</keyword>
<evidence type="ECO:0000313" key="7">
    <source>
        <dbReference type="EMBL" id="KAA3485422.1"/>
    </source>
</evidence>
<evidence type="ECO:0000259" key="6">
    <source>
        <dbReference type="PROSITE" id="PS50888"/>
    </source>
</evidence>
<comment type="caution">
    <text evidence="7">The sequence shown here is derived from an EMBL/GenBank/DDBJ whole genome shotgun (WGS) entry which is preliminary data.</text>
</comment>
<dbReference type="PANTHER" id="PTHR46665">
    <property type="entry name" value="TRANSCRIPTION FACTOR BHLH041-RELATED-RELATED"/>
    <property type="match status" value="1"/>
</dbReference>
<proteinExistence type="predicted"/>
<dbReference type="AlphaFoldDB" id="A0A5B6WWZ4"/>
<name>A0A5B6WWZ4_9ROSI</name>
<keyword evidence="4" id="KW-0539">Nucleus</keyword>